<dbReference type="Pfam" id="PF04615">
    <property type="entry name" value="Utp14"/>
    <property type="match status" value="1"/>
</dbReference>
<dbReference type="WBParaSite" id="GPUH_0000991001-mRNA-1">
    <property type="protein sequence ID" value="GPUH_0000991001-mRNA-1"/>
    <property type="gene ID" value="GPUH_0000991001"/>
</dbReference>
<protein>
    <submittedName>
        <fullName evidence="3">Acyl-CoA dehydrogenase</fullName>
    </submittedName>
</protein>
<dbReference type="OrthoDB" id="277439at2759"/>
<organism evidence="3">
    <name type="scientific">Gongylonema pulchrum</name>
    <dbReference type="NCBI Taxonomy" id="637853"/>
    <lineage>
        <taxon>Eukaryota</taxon>
        <taxon>Metazoa</taxon>
        <taxon>Ecdysozoa</taxon>
        <taxon>Nematoda</taxon>
        <taxon>Chromadorea</taxon>
        <taxon>Rhabditida</taxon>
        <taxon>Spirurina</taxon>
        <taxon>Spiruromorpha</taxon>
        <taxon>Spiruroidea</taxon>
        <taxon>Gongylonematidae</taxon>
        <taxon>Gongylonema</taxon>
    </lineage>
</organism>
<sequence>MHRLARERIEGAAAYEEIRRDLQEWAPVVKKNRLAEQLVFPLESDPPMEQSISEKLLFFKV</sequence>
<proteinExistence type="predicted"/>
<reference evidence="1 2" key="2">
    <citation type="submission" date="2018-11" db="EMBL/GenBank/DDBJ databases">
        <authorList>
            <consortium name="Pathogen Informatics"/>
        </authorList>
    </citation>
    <scope>NUCLEOTIDE SEQUENCE [LARGE SCALE GENOMIC DNA]</scope>
</reference>
<keyword evidence="2" id="KW-1185">Reference proteome</keyword>
<evidence type="ECO:0000313" key="1">
    <source>
        <dbReference type="EMBL" id="VDK78953.1"/>
    </source>
</evidence>
<name>A0A183DMF8_9BILA</name>
<evidence type="ECO:0000313" key="3">
    <source>
        <dbReference type="WBParaSite" id="GPUH_0000991001-mRNA-1"/>
    </source>
</evidence>
<reference evidence="3" key="1">
    <citation type="submission" date="2016-06" db="UniProtKB">
        <authorList>
            <consortium name="WormBaseParasite"/>
        </authorList>
    </citation>
    <scope>IDENTIFICATION</scope>
</reference>
<evidence type="ECO:0000313" key="2">
    <source>
        <dbReference type="Proteomes" id="UP000271098"/>
    </source>
</evidence>
<accession>A0A183DMF8</accession>
<dbReference type="Proteomes" id="UP000271098">
    <property type="component" value="Unassembled WGS sequence"/>
</dbReference>
<dbReference type="EMBL" id="UYRT01034618">
    <property type="protein sequence ID" value="VDK78953.1"/>
    <property type="molecule type" value="Genomic_DNA"/>
</dbReference>
<dbReference type="AlphaFoldDB" id="A0A183DMF8"/>
<gene>
    <name evidence="1" type="ORF">GPUH_LOCUS9892</name>
</gene>